<proteinExistence type="predicted"/>
<evidence type="ECO:0000313" key="2">
    <source>
        <dbReference type="EMBL" id="PEM70640.1"/>
    </source>
</evidence>
<feature type="domain" description="NadR/Ttd14 AAA" evidence="1">
    <location>
        <begin position="5"/>
        <end position="178"/>
    </location>
</feature>
<dbReference type="EMBL" id="NUDP01000033">
    <property type="protein sequence ID" value="PEM70640.1"/>
    <property type="molecule type" value="Genomic_DNA"/>
</dbReference>
<organism evidence="2 3">
    <name type="scientific">Bacillus pseudomycoides</name>
    <dbReference type="NCBI Taxonomy" id="64104"/>
    <lineage>
        <taxon>Bacteria</taxon>
        <taxon>Bacillati</taxon>
        <taxon>Bacillota</taxon>
        <taxon>Bacilli</taxon>
        <taxon>Bacillales</taxon>
        <taxon>Bacillaceae</taxon>
        <taxon>Bacillus</taxon>
        <taxon>Bacillus cereus group</taxon>
    </lineage>
</organism>
<dbReference type="Proteomes" id="UP000219775">
    <property type="component" value="Unassembled WGS sequence"/>
</dbReference>
<protein>
    <submittedName>
        <fullName evidence="2">ATP-binding protein</fullName>
    </submittedName>
</protein>
<dbReference type="Gene3D" id="3.40.50.300">
    <property type="entry name" value="P-loop containing nucleotide triphosphate hydrolases"/>
    <property type="match status" value="1"/>
</dbReference>
<evidence type="ECO:0000313" key="3">
    <source>
        <dbReference type="Proteomes" id="UP000219775"/>
    </source>
</evidence>
<dbReference type="RefSeq" id="WP_097969310.1">
    <property type="nucleotide sequence ID" value="NZ_NUBH01000071.1"/>
</dbReference>
<keyword evidence="2" id="KW-0067">ATP-binding</keyword>
<dbReference type="SUPFAM" id="SSF52540">
    <property type="entry name" value="P-loop containing nucleoside triphosphate hydrolases"/>
    <property type="match status" value="1"/>
</dbReference>
<comment type="caution">
    <text evidence="2">The sequence shown here is derived from an EMBL/GenBank/DDBJ whole genome shotgun (WGS) entry which is preliminary data.</text>
</comment>
<dbReference type="InterPro" id="IPR038727">
    <property type="entry name" value="NadR/Ttd14_AAA_dom"/>
</dbReference>
<reference evidence="2 3" key="1">
    <citation type="submission" date="2017-09" db="EMBL/GenBank/DDBJ databases">
        <title>Large-scale bioinformatics analysis of Bacillus genomes uncovers conserved roles of natural products in bacterial physiology.</title>
        <authorList>
            <consortium name="Agbiome Team Llc"/>
            <person name="Bleich R.M."/>
            <person name="Grubbs K.J."/>
            <person name="Santa Maria K.C."/>
            <person name="Allen S.E."/>
            <person name="Farag S."/>
            <person name="Shank E.A."/>
            <person name="Bowers A."/>
        </authorList>
    </citation>
    <scope>NUCLEOTIDE SEQUENCE [LARGE SCALE GENOMIC DNA]</scope>
    <source>
        <strain evidence="2 3">AFS009893</strain>
    </source>
</reference>
<accession>A0A2A8C7X7</accession>
<dbReference type="AlphaFoldDB" id="A0A2A8C7X7"/>
<sequence length="191" mass="22917">MTCIISFQGPMASGKTTLARRLEQRGFQIVYENPYEIVEKRKKLNLDIYTKEGFITNQRMFIGAKIKEIQNARGCTVIFDRGPEDIEFYTLHFPKLIGMDWDIENELKDELYQLRKCRSNAIFYLDVSKKILQERKKNDNTRRRSTFEEQLELINTEKQWYQQFPVTYVNTDEATVEETEVFFVKWLREKK</sequence>
<dbReference type="GO" id="GO:0005524">
    <property type="term" value="F:ATP binding"/>
    <property type="evidence" value="ECO:0007669"/>
    <property type="project" value="UniProtKB-KW"/>
</dbReference>
<evidence type="ECO:0000259" key="1">
    <source>
        <dbReference type="Pfam" id="PF13521"/>
    </source>
</evidence>
<dbReference type="InterPro" id="IPR027417">
    <property type="entry name" value="P-loop_NTPase"/>
</dbReference>
<dbReference type="Pfam" id="PF13521">
    <property type="entry name" value="AAA_28"/>
    <property type="match status" value="1"/>
</dbReference>
<name>A0A2A8C7X7_9BACI</name>
<gene>
    <name evidence="2" type="ORF">CN613_08085</name>
</gene>
<keyword evidence="2" id="KW-0547">Nucleotide-binding</keyword>